<dbReference type="OrthoDB" id="2989636at2"/>
<dbReference type="PANTHER" id="PTHR35792:SF3">
    <property type="entry name" value="IG HYPOTHETICAL 17707"/>
    <property type="match status" value="1"/>
</dbReference>
<dbReference type="InterPro" id="IPR052928">
    <property type="entry name" value="Desiccation-related_membrane"/>
</dbReference>
<dbReference type="RefSeq" id="WP_134209151.1">
    <property type="nucleotide sequence ID" value="NZ_CP038015.1"/>
</dbReference>
<keyword evidence="1" id="KW-0175">Coiled coil</keyword>
<evidence type="ECO:0000256" key="1">
    <source>
        <dbReference type="SAM" id="Coils"/>
    </source>
</evidence>
<dbReference type="Gene3D" id="1.20.120.20">
    <property type="entry name" value="Apolipoprotein"/>
    <property type="match status" value="1"/>
</dbReference>
<dbReference type="Pfam" id="PF12732">
    <property type="entry name" value="YtxH"/>
    <property type="match status" value="1"/>
</dbReference>
<proteinExistence type="predicted"/>
<dbReference type="PANTHER" id="PTHR35792">
    <property type="entry name" value="GENERAL STRESS PROTEIN"/>
    <property type="match status" value="1"/>
</dbReference>
<protein>
    <recommendedName>
        <fullName evidence="4">YtxH domain-containing protein</fullName>
    </recommendedName>
</protein>
<accession>A0A4P6ZWK0</accession>
<organism evidence="2 3">
    <name type="scientific">Paenisporosarcina antarctica</name>
    <dbReference type="NCBI Taxonomy" id="417367"/>
    <lineage>
        <taxon>Bacteria</taxon>
        <taxon>Bacillati</taxon>
        <taxon>Bacillota</taxon>
        <taxon>Bacilli</taxon>
        <taxon>Bacillales</taxon>
        <taxon>Caryophanaceae</taxon>
        <taxon>Paenisporosarcina</taxon>
    </lineage>
</organism>
<dbReference type="KEGG" id="panc:E2636_04475"/>
<sequence length="126" mass="13781">MKASTFFIGLVTGVVAGTATVLFSTPQSGSDLRSNFKTASSDWKEKLSEVKFQISDLKESIAGLSKEAKTKVPQTIDDLKESVQEWQTKTGPIQENLQTEITSIQMALEELEKSLAKNQKDTSPAI</sequence>
<evidence type="ECO:0008006" key="4">
    <source>
        <dbReference type="Google" id="ProtNLM"/>
    </source>
</evidence>
<keyword evidence="3" id="KW-1185">Reference proteome</keyword>
<reference evidence="2 3" key="1">
    <citation type="submission" date="2019-03" db="EMBL/GenBank/DDBJ databases">
        <title>Complete genome sequence of Paenisporosarcina antarctica CGMCC 1.6503T.</title>
        <authorList>
            <person name="Rong J.-C."/>
            <person name="Chi N.-Y."/>
            <person name="Zhang Q.-F."/>
        </authorList>
    </citation>
    <scope>NUCLEOTIDE SEQUENCE [LARGE SCALE GENOMIC DNA]</scope>
    <source>
        <strain evidence="2 3">CGMCC 1.6503</strain>
    </source>
</reference>
<dbReference type="InterPro" id="IPR024623">
    <property type="entry name" value="YtxH"/>
</dbReference>
<dbReference type="SUPFAM" id="SSF58113">
    <property type="entry name" value="Apolipoprotein A-I"/>
    <property type="match status" value="1"/>
</dbReference>
<evidence type="ECO:0000313" key="3">
    <source>
        <dbReference type="Proteomes" id="UP000294292"/>
    </source>
</evidence>
<gene>
    <name evidence="2" type="ORF">E2636_04475</name>
</gene>
<dbReference type="EMBL" id="CP038015">
    <property type="protein sequence ID" value="QBP40429.1"/>
    <property type="molecule type" value="Genomic_DNA"/>
</dbReference>
<dbReference type="Proteomes" id="UP000294292">
    <property type="component" value="Chromosome"/>
</dbReference>
<name>A0A4P6ZWK0_9BACL</name>
<feature type="coiled-coil region" evidence="1">
    <location>
        <begin position="94"/>
        <end position="121"/>
    </location>
</feature>
<evidence type="ECO:0000313" key="2">
    <source>
        <dbReference type="EMBL" id="QBP40429.1"/>
    </source>
</evidence>
<dbReference type="AlphaFoldDB" id="A0A4P6ZWK0"/>